<feature type="binding site" evidence="2">
    <location>
        <position position="113"/>
    </location>
    <ligand>
        <name>substrate</name>
    </ligand>
</feature>
<dbReference type="Gene3D" id="3.40.50.1240">
    <property type="entry name" value="Phosphoglycerate mutase-like"/>
    <property type="match status" value="1"/>
</dbReference>
<reference evidence="4" key="2">
    <citation type="journal article" date="2023" name="Microbiol Resour">
        <title>Decontamination and Annotation of the Draft Genome Sequence of the Oomycete Lagenidium giganteum ARSEF 373.</title>
        <authorList>
            <person name="Morgan W.R."/>
            <person name="Tartar A."/>
        </authorList>
    </citation>
    <scope>NUCLEOTIDE SEQUENCE</scope>
    <source>
        <strain evidence="4">ARSEF 373</strain>
    </source>
</reference>
<evidence type="ECO:0000256" key="3">
    <source>
        <dbReference type="SAM" id="MobiDB-lite"/>
    </source>
</evidence>
<accession>A0AAV2YEM4</accession>
<proteinExistence type="predicted"/>
<evidence type="ECO:0000256" key="1">
    <source>
        <dbReference type="PIRSR" id="PIRSR613078-1"/>
    </source>
</evidence>
<dbReference type="PANTHER" id="PTHR46192">
    <property type="entry name" value="BROAD-RANGE ACID PHOSPHATASE DET1"/>
    <property type="match status" value="1"/>
</dbReference>
<dbReference type="SMART" id="SM00855">
    <property type="entry name" value="PGAM"/>
    <property type="match status" value="1"/>
</dbReference>
<dbReference type="InterPro" id="IPR052765">
    <property type="entry name" value="PGM-Related"/>
</dbReference>
<gene>
    <name evidence="4" type="ORF">N0F65_012708</name>
</gene>
<evidence type="ECO:0000313" key="5">
    <source>
        <dbReference type="Proteomes" id="UP001146120"/>
    </source>
</evidence>
<evidence type="ECO:0000313" key="4">
    <source>
        <dbReference type="EMBL" id="DAZ92478.1"/>
    </source>
</evidence>
<dbReference type="InterPro" id="IPR013078">
    <property type="entry name" value="His_Pase_superF_clade-1"/>
</dbReference>
<feature type="binding site" evidence="2">
    <location>
        <begin position="57"/>
        <end position="64"/>
    </location>
    <ligand>
        <name>substrate</name>
    </ligand>
</feature>
<dbReference type="Pfam" id="PF00300">
    <property type="entry name" value="His_Phos_1"/>
    <property type="match status" value="1"/>
</dbReference>
<dbReference type="EMBL" id="DAKRPA010000435">
    <property type="protein sequence ID" value="DAZ92478.1"/>
    <property type="molecule type" value="Genomic_DNA"/>
</dbReference>
<protein>
    <recommendedName>
        <fullName evidence="6">Phosphoglycerate mutase</fullName>
    </recommendedName>
</protein>
<dbReference type="CDD" id="cd07067">
    <property type="entry name" value="HP_PGM_like"/>
    <property type="match status" value="1"/>
</dbReference>
<dbReference type="GO" id="GO:0003824">
    <property type="term" value="F:catalytic activity"/>
    <property type="evidence" value="ECO:0007669"/>
    <property type="project" value="InterPro"/>
</dbReference>
<dbReference type="InterPro" id="IPR029033">
    <property type="entry name" value="His_PPase_superfam"/>
</dbReference>
<evidence type="ECO:0008006" key="6">
    <source>
        <dbReference type="Google" id="ProtNLM"/>
    </source>
</evidence>
<comment type="caution">
    <text evidence="4">The sequence shown here is derived from an EMBL/GenBank/DDBJ whole genome shotgun (WGS) entry which is preliminary data.</text>
</comment>
<dbReference type="Proteomes" id="UP001146120">
    <property type="component" value="Unassembled WGS sequence"/>
</dbReference>
<name>A0AAV2YEM4_9STRA</name>
<dbReference type="PROSITE" id="PS00175">
    <property type="entry name" value="PG_MUTASE"/>
    <property type="match status" value="1"/>
</dbReference>
<feature type="compositionally biased region" description="Low complexity" evidence="3">
    <location>
        <begin position="310"/>
        <end position="325"/>
    </location>
</feature>
<feature type="active site" description="Proton donor/acceptor" evidence="1">
    <location>
        <position position="142"/>
    </location>
</feature>
<dbReference type="InterPro" id="IPR001345">
    <property type="entry name" value="PG/BPGM_mutase_AS"/>
</dbReference>
<dbReference type="AlphaFoldDB" id="A0AAV2YEM4"/>
<sequence>MHRPTWILAASVTGAALAGVALGAYIGISHAACVSRLRCWLCGKRKRSLPKRLILVRHGQSEGNIDPLLYCHVPDNAMHLTQLGYEQAMAAGKAIKALVNKETVRFIVSPYVRTIETFQGITKAWGSAARMIPWTEEPRIREQDFGNFQEPVKIRECKQQRQRFGSFFYRFPSGESPADVYDRVSSFLESLYRMFEKTSEDNYVLVTHGVAIRVILTRYFKYRICEFEQLENFHNGEFVVLELDPQTNKYNLVQLIHNKVDVSIDEEGRRKVKVSVEESSALRVRAPSEGIASLMRPYPTSPVNHFMRTPTPSSPTCSSTSTCPSFASPEDHEVTKLPNAMSRDVYDLPEIQGLA</sequence>
<feature type="region of interest" description="Disordered" evidence="3">
    <location>
        <begin position="310"/>
        <end position="329"/>
    </location>
</feature>
<reference evidence="4" key="1">
    <citation type="submission" date="2022-11" db="EMBL/GenBank/DDBJ databases">
        <authorList>
            <person name="Morgan W.R."/>
            <person name="Tartar A."/>
        </authorList>
    </citation>
    <scope>NUCLEOTIDE SEQUENCE</scope>
    <source>
        <strain evidence="4">ARSEF 373</strain>
    </source>
</reference>
<feature type="active site" description="Tele-phosphohistidine intermediate" evidence="1">
    <location>
        <position position="58"/>
    </location>
</feature>
<evidence type="ECO:0000256" key="2">
    <source>
        <dbReference type="PIRSR" id="PIRSR613078-2"/>
    </source>
</evidence>
<keyword evidence="5" id="KW-1185">Reference proteome</keyword>
<organism evidence="4 5">
    <name type="scientific">Lagenidium giganteum</name>
    <dbReference type="NCBI Taxonomy" id="4803"/>
    <lineage>
        <taxon>Eukaryota</taxon>
        <taxon>Sar</taxon>
        <taxon>Stramenopiles</taxon>
        <taxon>Oomycota</taxon>
        <taxon>Peronosporomycetes</taxon>
        <taxon>Pythiales</taxon>
        <taxon>Pythiaceae</taxon>
    </lineage>
</organism>
<dbReference type="SUPFAM" id="SSF53254">
    <property type="entry name" value="Phosphoglycerate mutase-like"/>
    <property type="match status" value="1"/>
</dbReference>